<dbReference type="Pfam" id="PF17963">
    <property type="entry name" value="Big_9"/>
    <property type="match status" value="1"/>
</dbReference>
<comment type="caution">
    <text evidence="4">The sequence shown here is derived from an EMBL/GenBank/DDBJ whole genome shotgun (WGS) entry which is preliminary data.</text>
</comment>
<feature type="compositionally biased region" description="Polar residues" evidence="2">
    <location>
        <begin position="170"/>
        <end position="182"/>
    </location>
</feature>
<dbReference type="InterPro" id="IPR013783">
    <property type="entry name" value="Ig-like_fold"/>
</dbReference>
<feature type="region of interest" description="Disordered" evidence="2">
    <location>
        <begin position="151"/>
        <end position="185"/>
    </location>
</feature>
<dbReference type="SUPFAM" id="SSF49313">
    <property type="entry name" value="Cadherin-like"/>
    <property type="match status" value="7"/>
</dbReference>
<dbReference type="SUPFAM" id="SSF69318">
    <property type="entry name" value="Integrin alpha N-terminal domain"/>
    <property type="match status" value="1"/>
</dbReference>
<dbReference type="InterPro" id="IPR006530">
    <property type="entry name" value="YD"/>
</dbReference>
<sequence>IHCEAPLSLSKDDGSTIYAPGGGGTYTLILSNAGPSTATGVTLTDTLPTGATLSAAATCTAQGSASCGTLSGAGGASSVSLSGATVPAGLANRLQLTIPVSYAATLTAATLTNTATADAAVSDPVSASDTNTRYNRAPVADAQSLSLEQGGSAAVTLSGSDADNDPLSFRVTTPPQHGSLSGTPPALTYTPASAFSGSDSFAYVANDSLLDSTPATVSITVTAANRAPTVTSTAITTATAGSAYRYDVEATDPDNDTLTYALIDPPSGASIDSGTGVIRWTPTTQQVGSHTFAVRVSDGHGGTGAQDFTLTVSNANHAPEITSTAITTASVGTPYSYDVDATDADNDTLTYTLSNPPSGMSIDTATGAISWTPAANQAGPHSVTILVSDGHGGSDEQSFSIDVGAANRPPAFTSTAPTQATRGEAWRYDAQASDPDGDVLAYDLDEAPAGMTVDAASGRLDWIPGDEQVGTHAVSLRVSDGRGGSAVQDFSVTVIAVNRPPRITSTPVVAGVAGTAYRYDVNATDPDNDALTYRLVDFPAGMSINATTGVIDWLPTDDQLAAADVTVQVQDAHGASDDQVFRVIVNADLVGHSHVGREFWFTHSLNSCDSNDLLACTPPHFPARSHWVTVAALNGAQGFVEIPGLNFRQDFTITAGGVAEIQLPWQVMNSQPAVARNLGVHVVSDEPVTVVALNRLLQSTDAAVIYPVDVLGLQYTAIDYPRYTLAGGQISVVAIHDNTTVSFTPPPGKAVLGPGGVVRNSWSVTLQRGQAYQLYSWEGQGGEPYSGARVISSRQVAVFGGGICANVPVEAKACDHLFEQLLPDRNLGQRFLAGRLATRSVGNVYRFVATEDDTAVYAGTQLVAVLRRGDVAERLLDGPVAIYATKPVQAWLLAAGETLDSGARDVPPDVPPHENDPDGNLLDPFAIGLPPVGTELSDYLFTTPQVPALLLHYAGLTIPESAVASLRLDGAAVSGVTWQPIPGTSSVHGNLRLAPGRHRLTAAAPFGLIVYGYGPYESYGYTGGLLIGNQDRVQRLEVTPLAQTRTVGDSACFAVVARDEQNKRIPYARFGVRVDGRLARAESGYLDGTGRGEYCFEHPFAEITPLVFESGFAQIQAQVEWLAPTDGVNRAPIITSLPALELRDAAFHYDLDAVDPNGDVLNYVLVSGPSGAQIDAQTGVLAWTPPVPANREPLLQDFTLRAVDPQGLHAEQRFTLQVHFTAQLSVVSKVNPDGSVSDNQSATEGFPYTSGLRALGGVAALLRVDLLQAPLAMTAELFDRQGSLKWSHDAVLSPALRYNDALHQGTRDNRSTAPDLVLAPVWRNSGSGMLVPVFGRPLDTNNDGVVNASDRLVAAAVAGSRLVARFVDTGEALPWSGTPQAYANIVPAFVDLDGDGRHELLYCNSASKLVAINGANQRIWNTDPVFGTNSFYPLFTSIEAADLDGDGTPEIFAAGRLYGANGVSRWNMGPSSGYVNTAYVSPLLIDIDGDGVREVLFYNEVRRANGSLAWTVPALSPSSPAVAEFAAFDFDGDGDKEVIASVLYTASNERRLERFNHDGTRLGNPIPLVSAGGPPAIFDIDRDGTADIYLPLERKAWSLDGSVRSALEPLSSANLPLLFDANGDGAVESLGPVDSSGDRFIRDVQTDWSWSQLKLGLTEQRGPGALVDSDGDGNAEWFVAGADNALARPVHGVWPADRAGRRSYRDGVARHAGSFDVDIPPRTPDDLRYDLWIGDLRQRAGGDAAHKRYEVNVRNRGLRGLQQPVTVRLYAGERGNGGHELTHKTIAPLRSGERAAAVFDDVRMDDLQGWIFAYVDAAANENGSDFLPYNNRVAAHVIDIVLSDGNSRVDRLLHSVEVRQRSLDLNINGNLPANVYSGHTITLQLLADQIDLDGSPYFFLTGAPEGARIDPWTGVLTWTPTAAQAGYRYFYANVRFPSGVHDIVMLTTTVVANPNRPPQITSTAPKYAVVGQAWNYAVAASDPDGDALTYALNPAAAGMSIDAQTGVISWTPATAGTQSATVRVTDSANNTTAQAFSVTVQTPATSIPVFSTSPPTTAKAGCLYTYDAEAANAGGQVMTYELFAGAPAGMTVNGATGLVQWTPAADQAGIRRVTVHVHNPGSTAFANQTWDIDVAGADRALRVDGLASPTYAAPNQPIALEAVVQYAAGSYMLTATVNGAPLALDAQGKASFTPPAAGAYTVVFNVADGCQSAQSSVTFYAGDATDMDPPLVQLHTPSNDSVITKPTAIVGTVNDAQLARWRLALKDSAGADQHRILATGTNTFSNAAFATLDPTLLMNGIHILVLEGTDTSGRVTTDSVAVSVEGDMKVGHYSVTFLELEIPLNGIPIRVTRTYDTRRAHEDLDFGYGWSIDYQNVRLRENRKLGYSWLLAQQSGGLAPWCVRPLSDPLVTVTLPDGKVEKFKARFEPECQQYTPTVYGELKFSPVGDTHSELKQLSYGTVRVVEQGESSNLVDLDALDQPLDPALYELTTEEGMVYVIDQQFGIRTITDQAGNTITYSRDGIIHSSGRRIGFERDAQDRIVRITQPDGEARTYTYSPAGDLLTAADPLGDASRYGYLASPRWPHYLETIHDPRNTRVARYEYDADGRLVASVDANDKRIEYT</sequence>
<dbReference type="NCBIfam" id="TIGR01643">
    <property type="entry name" value="YD_repeat_2x"/>
    <property type="match status" value="1"/>
</dbReference>
<evidence type="ECO:0000256" key="2">
    <source>
        <dbReference type="SAM" id="MobiDB-lite"/>
    </source>
</evidence>
<dbReference type="NCBIfam" id="TIGR01451">
    <property type="entry name" value="B_ant_repeat"/>
    <property type="match status" value="1"/>
</dbReference>
<dbReference type="SMART" id="SM00736">
    <property type="entry name" value="CADG"/>
    <property type="match status" value="4"/>
</dbReference>
<dbReference type="Gene3D" id="2.60.40.3440">
    <property type="match status" value="1"/>
</dbReference>
<proteinExistence type="predicted"/>
<accession>A0ABT1QZK9</accession>
<protein>
    <submittedName>
        <fullName evidence="4">Ig domain-containing protein</fullName>
    </submittedName>
</protein>
<dbReference type="Gene3D" id="2.60.40.10">
    <property type="entry name" value="Immunoglobulins"/>
    <property type="match status" value="7"/>
</dbReference>
<dbReference type="InterPro" id="IPR001434">
    <property type="entry name" value="OmcB-like_DUF11"/>
</dbReference>
<dbReference type="PANTHER" id="PTHR46534:SF2">
    <property type="entry name" value="VWFD DOMAIN-CONTAINING PROTEIN"/>
    <property type="match status" value="1"/>
</dbReference>
<dbReference type="Pfam" id="PF05345">
    <property type="entry name" value="He_PIG"/>
    <property type="match status" value="7"/>
</dbReference>
<dbReference type="Pfam" id="PF17517">
    <property type="entry name" value="IgGFc_binding"/>
    <property type="match status" value="1"/>
</dbReference>
<dbReference type="Pfam" id="PF01345">
    <property type="entry name" value="DUF11"/>
    <property type="match status" value="1"/>
</dbReference>
<dbReference type="Pfam" id="PF05593">
    <property type="entry name" value="RHS_repeat"/>
    <property type="match status" value="1"/>
</dbReference>
<feature type="domain" description="Cadherin" evidence="3">
    <location>
        <begin position="332"/>
        <end position="412"/>
    </location>
</feature>
<gene>
    <name evidence="4" type="ORF">NM961_23590</name>
</gene>
<dbReference type="Pfam" id="PF13517">
    <property type="entry name" value="FG-GAP_3"/>
    <property type="match status" value="1"/>
</dbReference>
<keyword evidence="1" id="KW-0732">Signal</keyword>
<dbReference type="InterPro" id="IPR015919">
    <property type="entry name" value="Cadherin-like_sf"/>
</dbReference>
<dbReference type="InterPro" id="IPR047589">
    <property type="entry name" value="DUF11_rpt"/>
</dbReference>
<dbReference type="InterPro" id="IPR028994">
    <property type="entry name" value="Integrin_alpha_N"/>
</dbReference>
<dbReference type="Proteomes" id="UP001165498">
    <property type="component" value="Unassembled WGS sequence"/>
</dbReference>
<evidence type="ECO:0000256" key="1">
    <source>
        <dbReference type="ARBA" id="ARBA00022729"/>
    </source>
</evidence>
<dbReference type="EMBL" id="JANFQO010000050">
    <property type="protein sequence ID" value="MCQ4167703.1"/>
    <property type="molecule type" value="Genomic_DNA"/>
</dbReference>
<evidence type="ECO:0000313" key="4">
    <source>
        <dbReference type="EMBL" id="MCQ4167703.1"/>
    </source>
</evidence>
<dbReference type="NCBIfam" id="NF012211">
    <property type="entry name" value="tand_rpt_95"/>
    <property type="match status" value="4"/>
</dbReference>
<reference evidence="4" key="1">
    <citation type="submission" date="2022-07" db="EMBL/GenBank/DDBJ databases">
        <title>Tahibacter sp., a new gammaproteobacterium isolated from the silt sample collected at pig farm.</title>
        <authorList>
            <person name="Chen H."/>
        </authorList>
    </citation>
    <scope>NUCLEOTIDE SEQUENCE</scope>
    <source>
        <strain evidence="4">P2K</strain>
    </source>
</reference>
<evidence type="ECO:0000313" key="5">
    <source>
        <dbReference type="Proteomes" id="UP001165498"/>
    </source>
</evidence>
<name>A0ABT1QZK9_9GAMM</name>
<dbReference type="Gene3D" id="2.180.10.10">
    <property type="entry name" value="RHS repeat-associated core"/>
    <property type="match status" value="1"/>
</dbReference>
<dbReference type="InterPro" id="IPR006644">
    <property type="entry name" value="Cadg"/>
</dbReference>
<evidence type="ECO:0000259" key="3">
    <source>
        <dbReference type="PROSITE" id="PS50268"/>
    </source>
</evidence>
<keyword evidence="5" id="KW-1185">Reference proteome</keyword>
<feature type="non-terminal residue" evidence="4">
    <location>
        <position position="2624"/>
    </location>
</feature>
<feature type="compositionally biased region" description="Polar residues" evidence="2">
    <location>
        <begin position="151"/>
        <end position="161"/>
    </location>
</feature>
<organism evidence="4 5">
    <name type="scientific">Tahibacter harae</name>
    <dbReference type="NCBI Taxonomy" id="2963937"/>
    <lineage>
        <taxon>Bacteria</taxon>
        <taxon>Pseudomonadati</taxon>
        <taxon>Pseudomonadota</taxon>
        <taxon>Gammaproteobacteria</taxon>
        <taxon>Lysobacterales</taxon>
        <taxon>Rhodanobacteraceae</taxon>
        <taxon>Tahibacter</taxon>
    </lineage>
</organism>
<feature type="non-terminal residue" evidence="4">
    <location>
        <position position="1"/>
    </location>
</feature>
<dbReference type="RefSeq" id="WP_255916884.1">
    <property type="nucleotide sequence ID" value="NZ_JANFQO010000050.1"/>
</dbReference>
<dbReference type="InterPro" id="IPR031325">
    <property type="entry name" value="RHS_repeat"/>
</dbReference>
<dbReference type="InterPro" id="IPR035234">
    <property type="entry name" value="IgGFc-bd_N"/>
</dbReference>
<dbReference type="PANTHER" id="PTHR46534">
    <property type="entry name" value="IGGFC_BINDING DOMAIN-CONTAINING PROTEIN"/>
    <property type="match status" value="1"/>
</dbReference>
<dbReference type="InterPro" id="IPR013517">
    <property type="entry name" value="FG-GAP"/>
</dbReference>
<dbReference type="PROSITE" id="PS50268">
    <property type="entry name" value="CADHERIN_2"/>
    <property type="match status" value="1"/>
</dbReference>
<dbReference type="InterPro" id="IPR002126">
    <property type="entry name" value="Cadherin-like_dom"/>
</dbReference>